<keyword evidence="10 15" id="KW-0472">Membrane</keyword>
<feature type="coiled-coil region" evidence="13">
    <location>
        <begin position="219"/>
        <end position="253"/>
    </location>
</feature>
<evidence type="ECO:0000256" key="7">
    <source>
        <dbReference type="ARBA" id="ARBA00022989"/>
    </source>
</evidence>
<feature type="transmembrane region" description="Helical" evidence="15">
    <location>
        <begin position="86"/>
        <end position="107"/>
    </location>
</feature>
<proteinExistence type="predicted"/>
<evidence type="ECO:0000256" key="2">
    <source>
        <dbReference type="ARBA" id="ARBA00015897"/>
    </source>
</evidence>
<evidence type="ECO:0000313" key="18">
    <source>
        <dbReference type="Proteomes" id="UP000215902"/>
    </source>
</evidence>
<evidence type="ECO:0000256" key="11">
    <source>
        <dbReference type="ARBA" id="ARBA00023303"/>
    </source>
</evidence>
<evidence type="ECO:0000256" key="13">
    <source>
        <dbReference type="SAM" id="Coils"/>
    </source>
</evidence>
<evidence type="ECO:0000256" key="1">
    <source>
        <dbReference type="ARBA" id="ARBA00004651"/>
    </source>
</evidence>
<dbReference type="AlphaFoldDB" id="A0A267H2N0"/>
<keyword evidence="7 15" id="KW-1133">Transmembrane helix</keyword>
<keyword evidence="18" id="KW-1185">Reference proteome</keyword>
<feature type="transmembrane region" description="Helical" evidence="15">
    <location>
        <begin position="127"/>
        <end position="150"/>
    </location>
</feature>
<keyword evidence="8 13" id="KW-0175">Coiled coil</keyword>
<reference evidence="17 18" key="1">
    <citation type="submission" date="2017-06" db="EMBL/GenBank/DDBJ databases">
        <title>A platform for efficient transgenesis in Macrostomum lignano, a flatworm model organism for stem cell research.</title>
        <authorList>
            <person name="Berezikov E."/>
        </authorList>
    </citation>
    <scope>NUCLEOTIDE SEQUENCE [LARGE SCALE GENOMIC DNA]</scope>
    <source>
        <strain evidence="17">DV1</strain>
        <tissue evidence="17">Whole organism</tissue>
    </source>
</reference>
<dbReference type="PANTHER" id="PTHR46480">
    <property type="entry name" value="F20B24.22"/>
    <property type="match status" value="1"/>
</dbReference>
<dbReference type="InterPro" id="IPR005821">
    <property type="entry name" value="Ion_trans_dom"/>
</dbReference>
<protein>
    <recommendedName>
        <fullName evidence="2">Voltage-gated hydrogen channel 1</fullName>
    </recommendedName>
    <alternativeName>
        <fullName evidence="12">Hydrogen voltage-gated channel 1</fullName>
    </alternativeName>
</protein>
<keyword evidence="11" id="KW-0407">Ion channel</keyword>
<keyword evidence="4" id="KW-1003">Cell membrane</keyword>
<dbReference type="InterPro" id="IPR031846">
    <property type="entry name" value="Hvcn1"/>
</dbReference>
<feature type="domain" description="Ion transport" evidence="16">
    <location>
        <begin position="85"/>
        <end position="205"/>
    </location>
</feature>
<sequence>LSMASPVDSEEQRNPTEASSSTRSPDTECQDPAATSFPLDAEFSLGNAPSVSWANFLADWRAADAPADRNRVVRLHLDHFLHTRRFQIAVIVLVLLDAIIVVAELAIDLGLLSSSGREGHESSAWPHVLHSLSLTILSLFLLEAMLKLYAMGWKIFHHKMELFDMFVIVVSFGLDVASAVPGSQLTALFGLVVLLRLWRIVRIVNSIALSIRLQGKKALVRQSELLEAAESRCQELNNRIAELNAGLSDALDLLQSVGKDPSIASGLVDAKKLQQLQELLELTAPDAETEVLGRNDCE</sequence>
<name>A0A267H2N0_9PLAT</name>
<feature type="transmembrane region" description="Helical" evidence="15">
    <location>
        <begin position="162"/>
        <end position="181"/>
    </location>
</feature>
<dbReference type="GO" id="GO:0005886">
    <property type="term" value="C:plasma membrane"/>
    <property type="evidence" value="ECO:0007669"/>
    <property type="project" value="UniProtKB-SubCell"/>
</dbReference>
<dbReference type="OrthoDB" id="427456at2759"/>
<feature type="compositionally biased region" description="Polar residues" evidence="14">
    <location>
        <begin position="15"/>
        <end position="24"/>
    </location>
</feature>
<dbReference type="EMBL" id="NIVC01000046">
    <property type="protein sequence ID" value="PAA92561.1"/>
    <property type="molecule type" value="Genomic_DNA"/>
</dbReference>
<accession>A0A267H2N0</accession>
<keyword evidence="6" id="KW-0851">Voltage-gated channel</keyword>
<dbReference type="GO" id="GO:0030171">
    <property type="term" value="F:voltage-gated proton channel activity"/>
    <property type="evidence" value="ECO:0007669"/>
    <property type="project" value="InterPro"/>
</dbReference>
<evidence type="ECO:0000256" key="6">
    <source>
        <dbReference type="ARBA" id="ARBA00022882"/>
    </source>
</evidence>
<evidence type="ECO:0000256" key="15">
    <source>
        <dbReference type="SAM" id="Phobius"/>
    </source>
</evidence>
<evidence type="ECO:0000256" key="5">
    <source>
        <dbReference type="ARBA" id="ARBA00022692"/>
    </source>
</evidence>
<comment type="subcellular location">
    <subcellularLocation>
        <location evidence="1">Cell membrane</location>
        <topology evidence="1">Multi-pass membrane protein</topology>
    </subcellularLocation>
</comment>
<evidence type="ECO:0000256" key="10">
    <source>
        <dbReference type="ARBA" id="ARBA00023136"/>
    </source>
</evidence>
<evidence type="ECO:0000256" key="8">
    <source>
        <dbReference type="ARBA" id="ARBA00023054"/>
    </source>
</evidence>
<evidence type="ECO:0000313" key="17">
    <source>
        <dbReference type="EMBL" id="PAA92561.1"/>
    </source>
</evidence>
<dbReference type="Proteomes" id="UP000215902">
    <property type="component" value="Unassembled WGS sequence"/>
</dbReference>
<feature type="region of interest" description="Disordered" evidence="14">
    <location>
        <begin position="1"/>
        <end position="33"/>
    </location>
</feature>
<organism evidence="17 18">
    <name type="scientific">Macrostomum lignano</name>
    <dbReference type="NCBI Taxonomy" id="282301"/>
    <lineage>
        <taxon>Eukaryota</taxon>
        <taxon>Metazoa</taxon>
        <taxon>Spiralia</taxon>
        <taxon>Lophotrochozoa</taxon>
        <taxon>Platyhelminthes</taxon>
        <taxon>Rhabditophora</taxon>
        <taxon>Macrostomorpha</taxon>
        <taxon>Macrostomida</taxon>
        <taxon>Macrostomidae</taxon>
        <taxon>Macrostomum</taxon>
    </lineage>
</organism>
<keyword evidence="3" id="KW-0813">Transport</keyword>
<feature type="non-terminal residue" evidence="17">
    <location>
        <position position="1"/>
    </location>
</feature>
<evidence type="ECO:0000256" key="9">
    <source>
        <dbReference type="ARBA" id="ARBA00023065"/>
    </source>
</evidence>
<evidence type="ECO:0000256" key="3">
    <source>
        <dbReference type="ARBA" id="ARBA00022448"/>
    </source>
</evidence>
<dbReference type="Gene3D" id="1.20.120.350">
    <property type="entry name" value="Voltage-gated potassium channels. Chain C"/>
    <property type="match status" value="1"/>
</dbReference>
<keyword evidence="5 15" id="KW-0812">Transmembrane</keyword>
<dbReference type="GO" id="GO:0034702">
    <property type="term" value="C:monoatomic ion channel complex"/>
    <property type="evidence" value="ECO:0007669"/>
    <property type="project" value="UniProtKB-KW"/>
</dbReference>
<comment type="caution">
    <text evidence="17">The sequence shown here is derived from an EMBL/GenBank/DDBJ whole genome shotgun (WGS) entry which is preliminary data.</text>
</comment>
<evidence type="ECO:0000256" key="4">
    <source>
        <dbReference type="ARBA" id="ARBA00022475"/>
    </source>
</evidence>
<dbReference type="Pfam" id="PF00520">
    <property type="entry name" value="Ion_trans"/>
    <property type="match status" value="1"/>
</dbReference>
<evidence type="ECO:0000259" key="16">
    <source>
        <dbReference type="Pfam" id="PF00520"/>
    </source>
</evidence>
<dbReference type="STRING" id="282301.A0A267H2N0"/>
<evidence type="ECO:0000256" key="14">
    <source>
        <dbReference type="SAM" id="MobiDB-lite"/>
    </source>
</evidence>
<dbReference type="PANTHER" id="PTHR46480:SF1">
    <property type="entry name" value="VOLTAGE-GATED HYDROGEN CHANNEL 1"/>
    <property type="match status" value="1"/>
</dbReference>
<gene>
    <name evidence="17" type="ORF">BOX15_Mlig015660g3</name>
</gene>
<keyword evidence="9" id="KW-0406">Ion transport</keyword>
<evidence type="ECO:0000256" key="12">
    <source>
        <dbReference type="ARBA" id="ARBA00031989"/>
    </source>
</evidence>
<dbReference type="SUPFAM" id="SSF81324">
    <property type="entry name" value="Voltage-gated potassium channels"/>
    <property type="match status" value="1"/>
</dbReference>
<dbReference type="InterPro" id="IPR027359">
    <property type="entry name" value="Volt_channel_dom_sf"/>
</dbReference>